<dbReference type="PROSITE" id="PS50110">
    <property type="entry name" value="RESPONSE_REGULATORY"/>
    <property type="match status" value="1"/>
</dbReference>
<feature type="domain" description="Histidine kinase" evidence="7">
    <location>
        <begin position="1"/>
        <end position="147"/>
    </location>
</feature>
<comment type="catalytic activity">
    <reaction evidence="1">
        <text>ATP + protein L-histidine = ADP + protein N-phospho-L-histidine.</text>
        <dbReference type="EC" id="2.7.13.3"/>
    </reaction>
</comment>
<dbReference type="InterPro" id="IPR003594">
    <property type="entry name" value="HATPase_dom"/>
</dbReference>
<dbReference type="EMBL" id="BARW01020915">
    <property type="protein sequence ID" value="GAI97212.1"/>
    <property type="molecule type" value="Genomic_DNA"/>
</dbReference>
<proteinExistence type="predicted"/>
<name>X1SVV8_9ZZZZ</name>
<dbReference type="Pfam" id="PF02518">
    <property type="entry name" value="HATPase_c"/>
    <property type="match status" value="1"/>
</dbReference>
<evidence type="ECO:0000256" key="2">
    <source>
        <dbReference type="ARBA" id="ARBA00012438"/>
    </source>
</evidence>
<dbReference type="AlphaFoldDB" id="X1SVV8"/>
<dbReference type="PANTHER" id="PTHR43711:SF1">
    <property type="entry name" value="HISTIDINE KINASE 1"/>
    <property type="match status" value="1"/>
</dbReference>
<dbReference type="EC" id="2.7.13.3" evidence="2"/>
<feature type="non-terminal residue" evidence="9">
    <location>
        <position position="206"/>
    </location>
</feature>
<comment type="caution">
    <text evidence="9">The sequence shown here is derived from an EMBL/GenBank/DDBJ whole genome shotgun (WGS) entry which is preliminary data.</text>
</comment>
<evidence type="ECO:0000259" key="8">
    <source>
        <dbReference type="PROSITE" id="PS50110"/>
    </source>
</evidence>
<accession>X1SVV8</accession>
<dbReference type="SUPFAM" id="SSF52172">
    <property type="entry name" value="CheY-like"/>
    <property type="match status" value="1"/>
</dbReference>
<keyword evidence="6" id="KW-0902">Two-component regulatory system</keyword>
<dbReference type="InterPro" id="IPR001789">
    <property type="entry name" value="Sig_transdc_resp-reg_receiver"/>
</dbReference>
<dbReference type="SMART" id="SM00387">
    <property type="entry name" value="HATPase_c"/>
    <property type="match status" value="1"/>
</dbReference>
<gene>
    <name evidence="9" type="ORF">S12H4_35238</name>
</gene>
<dbReference type="InterPro" id="IPR036890">
    <property type="entry name" value="HATPase_C_sf"/>
</dbReference>
<reference evidence="9" key="1">
    <citation type="journal article" date="2014" name="Front. Microbiol.">
        <title>High frequency of phylogenetically diverse reductive dehalogenase-homologous genes in deep subseafloor sedimentary metagenomes.</title>
        <authorList>
            <person name="Kawai M."/>
            <person name="Futagami T."/>
            <person name="Toyoda A."/>
            <person name="Takaki Y."/>
            <person name="Nishi S."/>
            <person name="Hori S."/>
            <person name="Arai W."/>
            <person name="Tsubouchi T."/>
            <person name="Morono Y."/>
            <person name="Uchiyama I."/>
            <person name="Ito T."/>
            <person name="Fujiyama A."/>
            <person name="Inagaki F."/>
            <person name="Takami H."/>
        </authorList>
    </citation>
    <scope>NUCLEOTIDE SEQUENCE</scope>
    <source>
        <strain evidence="9">Expedition CK06-06</strain>
    </source>
</reference>
<evidence type="ECO:0000256" key="5">
    <source>
        <dbReference type="ARBA" id="ARBA00022777"/>
    </source>
</evidence>
<dbReference type="Gene3D" id="3.30.565.10">
    <property type="entry name" value="Histidine kinase-like ATPase, C-terminal domain"/>
    <property type="match status" value="1"/>
</dbReference>
<dbReference type="GO" id="GO:0004673">
    <property type="term" value="F:protein histidine kinase activity"/>
    <property type="evidence" value="ECO:0007669"/>
    <property type="project" value="UniProtKB-EC"/>
</dbReference>
<keyword evidence="5" id="KW-0418">Kinase</keyword>
<keyword evidence="3" id="KW-0597">Phosphoprotein</keyword>
<dbReference type="InterPro" id="IPR050736">
    <property type="entry name" value="Sensor_HK_Regulatory"/>
</dbReference>
<dbReference type="FunFam" id="3.30.565.10:FF:000010">
    <property type="entry name" value="Sensor histidine kinase RcsC"/>
    <property type="match status" value="1"/>
</dbReference>
<evidence type="ECO:0000256" key="4">
    <source>
        <dbReference type="ARBA" id="ARBA00022679"/>
    </source>
</evidence>
<dbReference type="InterPro" id="IPR011006">
    <property type="entry name" value="CheY-like_superfamily"/>
</dbReference>
<evidence type="ECO:0000259" key="7">
    <source>
        <dbReference type="PROSITE" id="PS50109"/>
    </source>
</evidence>
<dbReference type="PRINTS" id="PR00344">
    <property type="entry name" value="BCTRLSENSOR"/>
</dbReference>
<evidence type="ECO:0000256" key="1">
    <source>
        <dbReference type="ARBA" id="ARBA00000085"/>
    </source>
</evidence>
<feature type="domain" description="Response regulatory" evidence="8">
    <location>
        <begin position="173"/>
        <end position="206"/>
    </location>
</feature>
<sequence length="206" mass="23819">MSEVFEQTKKEKDLKGKETVQIRKKISMEGEPIILSDKNRLRQVFTNLLSNALKFTKEGYIETGYRIRDQFIHFYVKDTGIGIDKDKQEIIFERFRQADDSHTRKYGGTGLGLAISRQIIGLLGGEIWVESNPGQGSTFWFSIPIEEIEYKQDNLPDISEIYAGRDMNLENRKILIAEDDPSNYLFLESMLQRSKAEIIWARDGSQ</sequence>
<organism evidence="9">
    <name type="scientific">marine sediment metagenome</name>
    <dbReference type="NCBI Taxonomy" id="412755"/>
    <lineage>
        <taxon>unclassified sequences</taxon>
        <taxon>metagenomes</taxon>
        <taxon>ecological metagenomes</taxon>
    </lineage>
</organism>
<protein>
    <recommendedName>
        <fullName evidence="2">histidine kinase</fullName>
        <ecNumber evidence="2">2.7.13.3</ecNumber>
    </recommendedName>
</protein>
<dbReference type="SUPFAM" id="SSF55874">
    <property type="entry name" value="ATPase domain of HSP90 chaperone/DNA topoisomerase II/histidine kinase"/>
    <property type="match status" value="1"/>
</dbReference>
<dbReference type="PROSITE" id="PS50109">
    <property type="entry name" value="HIS_KIN"/>
    <property type="match status" value="1"/>
</dbReference>
<dbReference type="GO" id="GO:0000160">
    <property type="term" value="P:phosphorelay signal transduction system"/>
    <property type="evidence" value="ECO:0007669"/>
    <property type="project" value="UniProtKB-KW"/>
</dbReference>
<evidence type="ECO:0000256" key="6">
    <source>
        <dbReference type="ARBA" id="ARBA00023012"/>
    </source>
</evidence>
<evidence type="ECO:0000256" key="3">
    <source>
        <dbReference type="ARBA" id="ARBA00022553"/>
    </source>
</evidence>
<dbReference type="InterPro" id="IPR005467">
    <property type="entry name" value="His_kinase_dom"/>
</dbReference>
<dbReference type="CDD" id="cd16922">
    <property type="entry name" value="HATPase_EvgS-ArcB-TorS-like"/>
    <property type="match status" value="1"/>
</dbReference>
<dbReference type="InterPro" id="IPR004358">
    <property type="entry name" value="Sig_transdc_His_kin-like_C"/>
</dbReference>
<evidence type="ECO:0000313" key="9">
    <source>
        <dbReference type="EMBL" id="GAI97212.1"/>
    </source>
</evidence>
<keyword evidence="4" id="KW-0808">Transferase</keyword>
<dbReference type="PANTHER" id="PTHR43711">
    <property type="entry name" value="TWO-COMPONENT HISTIDINE KINASE"/>
    <property type="match status" value="1"/>
</dbReference>